<keyword evidence="2 6" id="KW-0812">Transmembrane</keyword>
<evidence type="ECO:0000256" key="6">
    <source>
        <dbReference type="SAM" id="Phobius"/>
    </source>
</evidence>
<reference evidence="8" key="1">
    <citation type="submission" date="2014-06" db="EMBL/GenBank/DDBJ databases">
        <title>Key roles for freshwater Actinobacteria revealed by deep metagenomic sequencing.</title>
        <authorList>
            <person name="Ghai R."/>
            <person name="Mizuno C.M."/>
            <person name="Picazo A."/>
            <person name="Camacho A."/>
            <person name="Rodriguez-Valera F."/>
        </authorList>
    </citation>
    <scope>NUCLEOTIDE SEQUENCE</scope>
</reference>
<comment type="subcellular location">
    <subcellularLocation>
        <location evidence="1">Membrane</location>
        <topology evidence="1">Multi-pass membrane protein</topology>
    </subcellularLocation>
</comment>
<feature type="domain" description="ResB-like" evidence="7">
    <location>
        <begin position="27"/>
        <end position="462"/>
    </location>
</feature>
<dbReference type="InterPro" id="IPR023494">
    <property type="entry name" value="Cyt_c_bgen_Ccs1/CcsB/ResB"/>
</dbReference>
<evidence type="ECO:0000313" key="8">
    <source>
        <dbReference type="EMBL" id="KGA14356.1"/>
    </source>
</evidence>
<feature type="transmembrane region" description="Helical" evidence="6">
    <location>
        <begin position="29"/>
        <end position="47"/>
    </location>
</feature>
<dbReference type="GO" id="GO:0016020">
    <property type="term" value="C:membrane"/>
    <property type="evidence" value="ECO:0007669"/>
    <property type="project" value="UniProtKB-SubCell"/>
</dbReference>
<keyword evidence="4 6" id="KW-1133">Transmembrane helix</keyword>
<feature type="transmembrane region" description="Helical" evidence="6">
    <location>
        <begin position="202"/>
        <end position="223"/>
    </location>
</feature>
<evidence type="ECO:0000259" key="7">
    <source>
        <dbReference type="Pfam" id="PF05140"/>
    </source>
</evidence>
<dbReference type="EMBL" id="JNSL01000151">
    <property type="protein sequence ID" value="KGA14356.1"/>
    <property type="molecule type" value="Genomic_DNA"/>
</dbReference>
<dbReference type="InterPro" id="IPR007816">
    <property type="entry name" value="ResB-like_domain"/>
</dbReference>
<protein>
    <recommendedName>
        <fullName evidence="7">ResB-like domain-containing protein</fullName>
    </recommendedName>
</protein>
<evidence type="ECO:0000256" key="5">
    <source>
        <dbReference type="ARBA" id="ARBA00023136"/>
    </source>
</evidence>
<evidence type="ECO:0000256" key="1">
    <source>
        <dbReference type="ARBA" id="ARBA00004141"/>
    </source>
</evidence>
<evidence type="ECO:0000256" key="2">
    <source>
        <dbReference type="ARBA" id="ARBA00022692"/>
    </source>
</evidence>
<dbReference type="Pfam" id="PF05140">
    <property type="entry name" value="ResB"/>
    <property type="match status" value="1"/>
</dbReference>
<keyword evidence="5 6" id="KW-0472">Membrane</keyword>
<gene>
    <name evidence="8" type="ORF">GM51_17495</name>
</gene>
<dbReference type="AlphaFoldDB" id="A0A094QIX0"/>
<name>A0A094QIX0_9ZZZZ</name>
<accession>A0A094QIX0</accession>
<evidence type="ECO:0000256" key="4">
    <source>
        <dbReference type="ARBA" id="ARBA00022989"/>
    </source>
</evidence>
<organism evidence="8">
    <name type="scientific">freshwater metagenome</name>
    <dbReference type="NCBI Taxonomy" id="449393"/>
    <lineage>
        <taxon>unclassified sequences</taxon>
        <taxon>metagenomes</taxon>
        <taxon>ecological metagenomes</taxon>
    </lineage>
</organism>
<feature type="transmembrane region" description="Helical" evidence="6">
    <location>
        <begin position="424"/>
        <end position="441"/>
    </location>
</feature>
<keyword evidence="3" id="KW-0201">Cytochrome c-type biogenesis</keyword>
<dbReference type="PANTHER" id="PTHR31566">
    <property type="entry name" value="CYTOCHROME C BIOGENESIS PROTEIN CCS1, CHLOROPLASTIC"/>
    <property type="match status" value="1"/>
</dbReference>
<dbReference type="PANTHER" id="PTHR31566:SF0">
    <property type="entry name" value="CYTOCHROME C BIOGENESIS PROTEIN CCS1, CHLOROPLASTIC"/>
    <property type="match status" value="1"/>
</dbReference>
<feature type="transmembrane region" description="Helical" evidence="6">
    <location>
        <begin position="96"/>
        <end position="113"/>
    </location>
</feature>
<proteinExistence type="predicted"/>
<comment type="caution">
    <text evidence="8">The sequence shown here is derived from an EMBL/GenBank/DDBJ whole genome shotgun (WGS) entry which is preliminary data.</text>
</comment>
<dbReference type="GO" id="GO:0017004">
    <property type="term" value="P:cytochrome complex assembly"/>
    <property type="evidence" value="ECO:0007669"/>
    <property type="project" value="UniProtKB-KW"/>
</dbReference>
<evidence type="ECO:0000256" key="3">
    <source>
        <dbReference type="ARBA" id="ARBA00022748"/>
    </source>
</evidence>
<sequence length="490" mass="52083">MAQRCEGYHQRVISGPLLLARALLANVRFAVLQIGVIALASTVGIALRQLPDYALQNAGDYANEMAKLRAEYEPTLGPLVSIFERLGLFRVFTSPWFTALLVLLTVSIIVCTWDRLPKIAAATAPSRPEQPDTFFGESLPGRGVIDLPTALPVDAELGARANAAAAEAKRDGWEVSVAADPERNGGLLLHADRFRRSGRFTLVMHTGLVVMLLGAAASGIFGYTQGILLTDGEALPVGKIGAADGLVIVNHAFSAPRTETGAFADFSTDLGVYVGGEEVARQLVRVNEPLAYDGWSFHQNFFGPAARLEIRDDTGALLWSGDAPFAAQVDGAPYATLPIPGSSAGIEMQLRRDANDVAAIFIVASAPDPNGTPTEDGTLPLKTIFASVLAEGDVAAAPGAGFSVYLREVTSYTGIIARRDPASPLIWIAAALIMGGLMLTLRRPRARLWLQIRPGLSAVPIVLLTERGADPAQYGAIIRRITRRLSGEGA</sequence>